<feature type="compositionally biased region" description="Basic and acidic residues" evidence="5">
    <location>
        <begin position="1391"/>
        <end position="1402"/>
    </location>
</feature>
<feature type="compositionally biased region" description="Acidic residues" evidence="5">
    <location>
        <begin position="224"/>
        <end position="234"/>
    </location>
</feature>
<feature type="compositionally biased region" description="Basic and acidic residues" evidence="5">
    <location>
        <begin position="908"/>
        <end position="953"/>
    </location>
</feature>
<sequence length="1411" mass="157466">MEDDDEFGDLYTDVLRPLEVKFQPQLEQAGPAIAAEKAPPPPQGRPIDLNIDSDDEEILYGASDSRASNLNSNVNPGSAPGWNSNALIREKALREPEGIDLNLDSNSGAVRIDGLAGKGGDGFDARVLEKGHASELPGKASGESSFMDDEDDIDIIVEEREDKDEGLVGNDDTLTSKDDKMYAAPAKEENAMNFVNDAAVGEMGPQQMIPGLSVPSENPRAPNIEDEWESEESDDDLQIVLNDNNHGPMGMERMPGMLGEDDEDGEPLVIVADNGDVGHHHQPQRIMDEQEWGGEEGGSGADGEKDLGDVTKASVGGGGAVPAAAQPKIAYGTHTFHHPFSSQFKYVRPGAAPLPAPGGIPGQVRPPASMGPPAGRGRGDWRPAGMKGVLNMQKGFHPGYGTPSWGGNAAGRGYGSGLDFTLPSHKTIFEVDIDSFEEKPWKLPGIDVSDFFNFGLNEDSWRGYCKQLEQLRLEMTMQSKIRVYESGRAEQDYDPDLPPELAAAVGIQDNNPSQNASHGKVDAGPTDLARAAARERPSLPVGRPIPVETGSGDRLPSIDTRRPRMHDIDAIIEIVCISSADGDGISEQQGNGPARKDQLGGGDEADGLQQGDADQMDSYSPAYNGNKREFESRRPQSKNTLNNDGIAREDVSRLPSEVTSNSHPDRETGALQEERSTKGRRNVRSPMTSAHENKRGEHMAGDLKEESFRTGDDKQSPASSSSHSIGSNREQAVVVQDEMNDGSVVDDRKFKMEGEERSSDEPSRSTREDGDLYSSKKQKLSSHVGQLSQEYEDGKDSKAARSIDSKARSGRSGHLQSSPNDVDDEVLQDMHPLRAGNNRREVGDEDNAYRKDHYDRDEAGRQNMVVKGRENSFPRRGGDANLSLHRRGKAESAEWRKDSDISEGTWNGKDEDHLGRRTRLEDSRKREHGREISSRNRDKLRAKEKSEKDEHYQPRNQPDNGSWRGTNHEHDTAGSRQRDRDDHLKSRSERVDDLHSTRRKEEPHMRRTHAEKDDISHNHRESSTRRKRERDDGSDQFKRDDRGRSKDGEVHYARQKEGGSSQRERSERPRERDEWHRIKQDDLLSKRERVETRPVMRSGRAAEEKTWISHSRGNDDYKGSSREYHPKDIGRHGDQLKQRDRVENESFSQRRSHEEVYARGTQVSNDEKRTRYEKTSSRDDRATYGSDTSRAHEYKRKETNRKSKESDNVYHSSSIPSKRNQGEDGGPISEKANLRGRSEQQTGHGHVNHQSSQKHKEEASTDDEQADSKRGRSKLERWTSHKEMEFATTPTPLKKKDRDTYNSSGGSLVTAPLEDPYEEIEDKPQPSVDNKDTGPEMNNDSTKAVEEKHLDTVAKLKKRSERFKLPMPSEKDTVAVKKMESEPLPLGQPETRPDSEIKSERPARKRRWTGS</sequence>
<protein>
    <submittedName>
        <fullName evidence="7">FIP1[V]-like protein</fullName>
    </submittedName>
</protein>
<feature type="compositionally biased region" description="Basic and acidic residues" evidence="5">
    <location>
        <begin position="1369"/>
        <end position="1381"/>
    </location>
</feature>
<evidence type="ECO:0000256" key="5">
    <source>
        <dbReference type="SAM" id="MobiDB-lite"/>
    </source>
</evidence>
<feature type="compositionally biased region" description="Basic and acidic residues" evidence="5">
    <location>
        <begin position="663"/>
        <end position="677"/>
    </location>
</feature>
<dbReference type="InterPro" id="IPR044976">
    <property type="entry name" value="FIPS5/FIPS3-like"/>
</dbReference>
<feature type="compositionally biased region" description="Basic and acidic residues" evidence="5">
    <location>
        <begin position="792"/>
        <end position="807"/>
    </location>
</feature>
<feature type="compositionally biased region" description="Basic and acidic residues" evidence="5">
    <location>
        <begin position="1165"/>
        <end position="1182"/>
    </location>
</feature>
<dbReference type="EMBL" id="SDAM02000148">
    <property type="protein sequence ID" value="KAH6827481.1"/>
    <property type="molecule type" value="Genomic_DNA"/>
</dbReference>
<dbReference type="PANTHER" id="PTHR36884:SF1">
    <property type="entry name" value="FIP1[V]-LIKE PROTEIN"/>
    <property type="match status" value="1"/>
</dbReference>
<dbReference type="GO" id="GO:0003723">
    <property type="term" value="F:RNA binding"/>
    <property type="evidence" value="ECO:0007669"/>
    <property type="project" value="TreeGrafter"/>
</dbReference>
<keyword evidence="3" id="KW-0507">mRNA processing</keyword>
<feature type="compositionally biased region" description="Polar residues" evidence="5">
    <location>
        <begin position="1239"/>
        <end position="1251"/>
    </location>
</feature>
<feature type="region of interest" description="Disordered" evidence="5">
    <location>
        <begin position="358"/>
        <end position="378"/>
    </location>
</feature>
<keyword evidence="4" id="KW-0539">Nucleus</keyword>
<feature type="region of interest" description="Disordered" evidence="5">
    <location>
        <begin position="158"/>
        <end position="178"/>
    </location>
</feature>
<gene>
    <name evidence="7" type="ORF">C2S53_005278</name>
</gene>
<proteinExistence type="inferred from homology"/>
<feature type="compositionally biased region" description="Basic and acidic residues" evidence="5">
    <location>
        <begin position="1189"/>
        <end position="1208"/>
    </location>
</feature>
<dbReference type="PANTHER" id="PTHR36884">
    <property type="entry name" value="FIP1[III]-LIKE PROTEIN"/>
    <property type="match status" value="1"/>
</dbReference>
<reference evidence="7 8" key="1">
    <citation type="journal article" date="2021" name="Nat. Commun.">
        <title>Incipient diploidization of the medicinal plant Perilla within 10,000 years.</title>
        <authorList>
            <person name="Zhang Y."/>
            <person name="Shen Q."/>
            <person name="Leng L."/>
            <person name="Zhang D."/>
            <person name="Chen S."/>
            <person name="Shi Y."/>
            <person name="Ning Z."/>
            <person name="Chen S."/>
        </authorList>
    </citation>
    <scope>NUCLEOTIDE SEQUENCE [LARGE SCALE GENOMIC DNA]</scope>
    <source>
        <strain evidence="8">cv. PC099</strain>
    </source>
</reference>
<feature type="compositionally biased region" description="Polar residues" evidence="5">
    <location>
        <begin position="954"/>
        <end position="965"/>
    </location>
</feature>
<name>A0AAD4J5Y3_PERFH</name>
<evidence type="ECO:0000256" key="1">
    <source>
        <dbReference type="ARBA" id="ARBA00004123"/>
    </source>
</evidence>
<feature type="compositionally biased region" description="Low complexity" evidence="5">
    <location>
        <begin position="716"/>
        <end position="727"/>
    </location>
</feature>
<comment type="subcellular location">
    <subcellularLocation>
        <location evidence="1">Nucleus</location>
    </subcellularLocation>
</comment>
<feature type="region of interest" description="Disordered" evidence="5">
    <location>
        <begin position="533"/>
        <end position="562"/>
    </location>
</feature>
<feature type="region of interest" description="Disordered" evidence="5">
    <location>
        <begin position="582"/>
        <end position="1411"/>
    </location>
</feature>
<feature type="compositionally biased region" description="Basic and acidic residues" evidence="5">
    <location>
        <begin position="966"/>
        <end position="1144"/>
    </location>
</feature>
<feature type="compositionally biased region" description="Polar residues" evidence="5">
    <location>
        <begin position="1209"/>
        <end position="1219"/>
    </location>
</feature>
<feature type="region of interest" description="Disordered" evidence="5">
    <location>
        <begin position="26"/>
        <end position="83"/>
    </location>
</feature>
<dbReference type="InterPro" id="IPR007854">
    <property type="entry name" value="Fip1_dom"/>
</dbReference>
<comment type="similarity">
    <text evidence="2">Belongs to the FIP1 family.</text>
</comment>
<evidence type="ECO:0000256" key="3">
    <source>
        <dbReference type="ARBA" id="ARBA00022664"/>
    </source>
</evidence>
<dbReference type="GO" id="GO:0016607">
    <property type="term" value="C:nuclear speck"/>
    <property type="evidence" value="ECO:0007669"/>
    <property type="project" value="TreeGrafter"/>
</dbReference>
<dbReference type="Proteomes" id="UP001190926">
    <property type="component" value="Unassembled WGS sequence"/>
</dbReference>
<feature type="compositionally biased region" description="Basic and acidic residues" evidence="5">
    <location>
        <begin position="889"/>
        <end position="900"/>
    </location>
</feature>
<feature type="compositionally biased region" description="Basic and acidic residues" evidence="5">
    <location>
        <begin position="1343"/>
        <end position="1354"/>
    </location>
</feature>
<feature type="compositionally biased region" description="Basic and acidic residues" evidence="5">
    <location>
        <begin position="691"/>
        <end position="715"/>
    </location>
</feature>
<feature type="compositionally biased region" description="Basic and acidic residues" evidence="5">
    <location>
        <begin position="838"/>
        <end position="860"/>
    </location>
</feature>
<feature type="compositionally biased region" description="Basic and acidic residues" evidence="5">
    <location>
        <begin position="745"/>
        <end position="770"/>
    </location>
</feature>
<comment type="caution">
    <text evidence="7">The sequence shown here is derived from an EMBL/GenBank/DDBJ whole genome shotgun (WGS) entry which is preliminary data.</text>
</comment>
<evidence type="ECO:0000256" key="4">
    <source>
        <dbReference type="ARBA" id="ARBA00023242"/>
    </source>
</evidence>
<feature type="compositionally biased region" description="Polar residues" evidence="5">
    <location>
        <begin position="65"/>
        <end position="83"/>
    </location>
</feature>
<feature type="region of interest" description="Disordered" evidence="5">
    <location>
        <begin position="291"/>
        <end position="314"/>
    </location>
</feature>
<feature type="region of interest" description="Disordered" evidence="5">
    <location>
        <begin position="205"/>
        <end position="234"/>
    </location>
</feature>
<evidence type="ECO:0000256" key="2">
    <source>
        <dbReference type="ARBA" id="ARBA00007459"/>
    </source>
</evidence>
<organism evidence="7 8">
    <name type="scientific">Perilla frutescens var. hirtella</name>
    <name type="common">Perilla citriodora</name>
    <name type="synonym">Perilla setoyensis</name>
    <dbReference type="NCBI Taxonomy" id="608512"/>
    <lineage>
        <taxon>Eukaryota</taxon>
        <taxon>Viridiplantae</taxon>
        <taxon>Streptophyta</taxon>
        <taxon>Embryophyta</taxon>
        <taxon>Tracheophyta</taxon>
        <taxon>Spermatophyta</taxon>
        <taxon>Magnoliopsida</taxon>
        <taxon>eudicotyledons</taxon>
        <taxon>Gunneridae</taxon>
        <taxon>Pentapetalae</taxon>
        <taxon>asterids</taxon>
        <taxon>lamiids</taxon>
        <taxon>Lamiales</taxon>
        <taxon>Lamiaceae</taxon>
        <taxon>Nepetoideae</taxon>
        <taxon>Elsholtzieae</taxon>
        <taxon>Perilla</taxon>
    </lineage>
</organism>
<accession>A0AAD4J5Y3</accession>
<feature type="compositionally biased region" description="Basic and acidic residues" evidence="5">
    <location>
        <begin position="1266"/>
        <end position="1285"/>
    </location>
</feature>
<evidence type="ECO:0000313" key="7">
    <source>
        <dbReference type="EMBL" id="KAH6827481.1"/>
    </source>
</evidence>
<evidence type="ECO:0000313" key="8">
    <source>
        <dbReference type="Proteomes" id="UP001190926"/>
    </source>
</evidence>
<keyword evidence="8" id="KW-1185">Reference proteome</keyword>
<feature type="domain" description="Pre-mRNA polyadenylation factor Fip1" evidence="6">
    <location>
        <begin position="430"/>
        <end position="472"/>
    </location>
</feature>
<evidence type="ECO:0000259" key="6">
    <source>
        <dbReference type="Pfam" id="PF05182"/>
    </source>
</evidence>
<dbReference type="GO" id="GO:0006397">
    <property type="term" value="P:mRNA processing"/>
    <property type="evidence" value="ECO:0007669"/>
    <property type="project" value="UniProtKB-KW"/>
</dbReference>
<dbReference type="Pfam" id="PF05182">
    <property type="entry name" value="Fip1"/>
    <property type="match status" value="1"/>
</dbReference>
<feature type="compositionally biased region" description="Basic and acidic residues" evidence="5">
    <location>
        <begin position="867"/>
        <end position="878"/>
    </location>
</feature>